<gene>
    <name evidence="1" type="ORF">Smic_85050</name>
</gene>
<accession>A0A7J0D679</accession>
<comment type="caution">
    <text evidence="1">The sequence shown here is derived from an EMBL/GenBank/DDBJ whole genome shotgun (WGS) entry which is preliminary data.</text>
</comment>
<evidence type="ECO:0000313" key="2">
    <source>
        <dbReference type="Proteomes" id="UP000498740"/>
    </source>
</evidence>
<reference evidence="1 2" key="1">
    <citation type="submission" date="2020-05" db="EMBL/GenBank/DDBJ databases">
        <title>Whole genome shotgun sequence of Streptomyces microflavus NBRC 13062.</title>
        <authorList>
            <person name="Komaki H."/>
            <person name="Tamura T."/>
        </authorList>
    </citation>
    <scope>NUCLEOTIDE SEQUENCE [LARGE SCALE GENOMIC DNA]</scope>
    <source>
        <strain evidence="1 2">NBRC 13062</strain>
    </source>
</reference>
<organism evidence="1 2">
    <name type="scientific">Streptomyces microflavus</name>
    <name type="common">Streptomyces lipmanii</name>
    <dbReference type="NCBI Taxonomy" id="1919"/>
    <lineage>
        <taxon>Bacteria</taxon>
        <taxon>Bacillati</taxon>
        <taxon>Actinomycetota</taxon>
        <taxon>Actinomycetes</taxon>
        <taxon>Kitasatosporales</taxon>
        <taxon>Streptomycetaceae</taxon>
        <taxon>Streptomyces</taxon>
    </lineage>
</organism>
<dbReference type="AlphaFoldDB" id="A0A7J0D679"/>
<proteinExistence type="predicted"/>
<name>A0A7J0D679_STRMI</name>
<protein>
    <submittedName>
        <fullName evidence="1">Uncharacterized protein</fullName>
    </submittedName>
</protein>
<dbReference type="Proteomes" id="UP000498740">
    <property type="component" value="Unassembled WGS sequence"/>
</dbReference>
<sequence>MLDGDGSAYGVDGIVLDSGHFERQRWKALAFSLTGRTLEGYGAYASGDGWE</sequence>
<dbReference type="RefSeq" id="WP_190167763.1">
    <property type="nucleotide sequence ID" value="NZ_BMUG01000015.1"/>
</dbReference>
<evidence type="ECO:0000313" key="1">
    <source>
        <dbReference type="EMBL" id="GFN09949.1"/>
    </source>
</evidence>
<dbReference type="EMBL" id="BLWD01000004">
    <property type="protein sequence ID" value="GFN09949.1"/>
    <property type="molecule type" value="Genomic_DNA"/>
</dbReference>